<keyword evidence="3 5" id="KW-1133">Transmembrane helix</keyword>
<protein>
    <recommendedName>
        <fullName evidence="6">Major facilitator superfamily (MFS) profile domain-containing protein</fullName>
    </recommendedName>
</protein>
<evidence type="ECO:0000313" key="10">
    <source>
        <dbReference type="EMBL" id="CAF4682387.1"/>
    </source>
</evidence>
<evidence type="ECO:0000259" key="6">
    <source>
        <dbReference type="PROSITE" id="PS50850"/>
    </source>
</evidence>
<keyword evidence="2 5" id="KW-0812">Transmembrane</keyword>
<dbReference type="Proteomes" id="UP000663834">
    <property type="component" value="Unassembled WGS sequence"/>
</dbReference>
<evidence type="ECO:0000256" key="4">
    <source>
        <dbReference type="ARBA" id="ARBA00023136"/>
    </source>
</evidence>
<evidence type="ECO:0000256" key="3">
    <source>
        <dbReference type="ARBA" id="ARBA00022989"/>
    </source>
</evidence>
<dbReference type="GO" id="GO:0022857">
    <property type="term" value="F:transmembrane transporter activity"/>
    <property type="evidence" value="ECO:0007669"/>
    <property type="project" value="InterPro"/>
</dbReference>
<dbReference type="Proteomes" id="UP000663855">
    <property type="component" value="Unassembled WGS sequence"/>
</dbReference>
<dbReference type="SUPFAM" id="SSF103473">
    <property type="entry name" value="MFS general substrate transporter"/>
    <property type="match status" value="1"/>
</dbReference>
<dbReference type="EMBL" id="CAJNOW010006002">
    <property type="protein sequence ID" value="CAF1470449.1"/>
    <property type="molecule type" value="Genomic_DNA"/>
</dbReference>
<comment type="caution">
    <text evidence="7">The sequence shown here is derived from an EMBL/GenBank/DDBJ whole genome shotgun (WGS) entry which is preliminary data.</text>
</comment>
<dbReference type="Proteomes" id="UP000681967">
    <property type="component" value="Unassembled WGS sequence"/>
</dbReference>
<sequence>MINENIEKISSVDLNESALTIPTALSTSLINSVDFLGCQMGSVNKLNPSVSKPSIIHFLSFFYAFSLRGTRIFFTRSCGFCIGTTLAGPLIDRFHDFGNTFLATAIFIMSAATFFIPFCYQLISLLPLQLVWGLAAGIVENLSQVLTIRYYSYNNVGSYLQALHSAFGIGAVVSPLIVAKLMSEQQYKNTL</sequence>
<name>A0A815QZL3_9BILA</name>
<evidence type="ECO:0000256" key="2">
    <source>
        <dbReference type="ARBA" id="ARBA00022692"/>
    </source>
</evidence>
<dbReference type="Gene3D" id="1.20.1250.20">
    <property type="entry name" value="MFS general substrate transporter like domains"/>
    <property type="match status" value="1"/>
</dbReference>
<feature type="transmembrane region" description="Helical" evidence="5">
    <location>
        <begin position="73"/>
        <end position="91"/>
    </location>
</feature>
<accession>A0A815QZL3</accession>
<feature type="domain" description="Major facilitator superfamily (MFS) profile" evidence="6">
    <location>
        <begin position="20"/>
        <end position="191"/>
    </location>
</feature>
<dbReference type="InterPro" id="IPR036259">
    <property type="entry name" value="MFS_trans_sf"/>
</dbReference>
<feature type="transmembrane region" description="Helical" evidence="5">
    <location>
        <begin position="130"/>
        <end position="152"/>
    </location>
</feature>
<feature type="transmembrane region" description="Helical" evidence="5">
    <location>
        <begin position="158"/>
        <end position="179"/>
    </location>
</feature>
<proteinExistence type="predicted"/>
<gene>
    <name evidence="10" type="ORF">BYL167_LOCUS43390</name>
    <name evidence="8" type="ORF">CJN711_LOCUS34025</name>
    <name evidence="9" type="ORF">GIL414_LOCUS8300</name>
    <name evidence="7" type="ORF">KQP761_LOCUS13010</name>
</gene>
<dbReference type="EMBL" id="CAJOBH010115259">
    <property type="protein sequence ID" value="CAF4682387.1"/>
    <property type="molecule type" value="Genomic_DNA"/>
</dbReference>
<reference evidence="7" key="1">
    <citation type="submission" date="2021-02" db="EMBL/GenBank/DDBJ databases">
        <authorList>
            <person name="Nowell W R."/>
        </authorList>
    </citation>
    <scope>NUCLEOTIDE SEQUENCE</scope>
</reference>
<dbReference type="Proteomes" id="UP000681720">
    <property type="component" value="Unassembled WGS sequence"/>
</dbReference>
<dbReference type="GO" id="GO:0016020">
    <property type="term" value="C:membrane"/>
    <property type="evidence" value="ECO:0007669"/>
    <property type="project" value="UniProtKB-SubCell"/>
</dbReference>
<dbReference type="InterPro" id="IPR020846">
    <property type="entry name" value="MFS_dom"/>
</dbReference>
<comment type="subcellular location">
    <subcellularLocation>
        <location evidence="1">Membrane</location>
        <topology evidence="1">Multi-pass membrane protein</topology>
    </subcellularLocation>
</comment>
<evidence type="ECO:0000313" key="8">
    <source>
        <dbReference type="EMBL" id="CAF1590818.1"/>
    </source>
</evidence>
<feature type="transmembrane region" description="Helical" evidence="5">
    <location>
        <begin position="97"/>
        <end position="118"/>
    </location>
</feature>
<evidence type="ECO:0000313" key="7">
    <source>
        <dbReference type="EMBL" id="CAF1470449.1"/>
    </source>
</evidence>
<evidence type="ECO:0000313" key="11">
    <source>
        <dbReference type="Proteomes" id="UP000663834"/>
    </source>
</evidence>
<dbReference type="PANTHER" id="PTHR23121">
    <property type="entry name" value="SODIUM-DEPENDENT GLUCOSE TRANSPORTER 1"/>
    <property type="match status" value="1"/>
</dbReference>
<dbReference type="PROSITE" id="PS50850">
    <property type="entry name" value="MFS"/>
    <property type="match status" value="1"/>
</dbReference>
<evidence type="ECO:0000256" key="1">
    <source>
        <dbReference type="ARBA" id="ARBA00004141"/>
    </source>
</evidence>
<dbReference type="EMBL" id="CAJNOV010016454">
    <property type="protein sequence ID" value="CAF1590818.1"/>
    <property type="molecule type" value="Genomic_DNA"/>
</dbReference>
<keyword evidence="4 5" id="KW-0472">Membrane</keyword>
<evidence type="ECO:0000313" key="9">
    <source>
        <dbReference type="EMBL" id="CAF3935437.1"/>
    </source>
</evidence>
<evidence type="ECO:0000256" key="5">
    <source>
        <dbReference type="SAM" id="Phobius"/>
    </source>
</evidence>
<dbReference type="AlphaFoldDB" id="A0A815QZL3"/>
<organism evidence="7 11">
    <name type="scientific">Rotaria magnacalcarata</name>
    <dbReference type="NCBI Taxonomy" id="392030"/>
    <lineage>
        <taxon>Eukaryota</taxon>
        <taxon>Metazoa</taxon>
        <taxon>Spiralia</taxon>
        <taxon>Gnathifera</taxon>
        <taxon>Rotifera</taxon>
        <taxon>Eurotatoria</taxon>
        <taxon>Bdelloidea</taxon>
        <taxon>Philodinida</taxon>
        <taxon>Philodinidae</taxon>
        <taxon>Rotaria</taxon>
    </lineage>
</organism>
<dbReference type="PANTHER" id="PTHR23121:SF10">
    <property type="entry name" value="MAJOR FACILITATOR SUPERFAMILY DOMAIN-CONTAINING PROTEIN 4A"/>
    <property type="match status" value="1"/>
</dbReference>
<dbReference type="OrthoDB" id="413079at2759"/>
<dbReference type="EMBL" id="CAJOBJ010002683">
    <property type="protein sequence ID" value="CAF3935437.1"/>
    <property type="molecule type" value="Genomic_DNA"/>
</dbReference>